<evidence type="ECO:0000313" key="2">
    <source>
        <dbReference type="EMBL" id="TWT34459.1"/>
    </source>
</evidence>
<sequence length="110" mass="12529">MDDVDEALVERIRPFMRRRKGYAEKKMFGGLCFFINGNMTVGPWKGSLIVRLAKEDHEKNQRRPHATPMDITGKVMKGWVKVEPAGIAADEDLKLWIDQAVAYARTLPAK</sequence>
<dbReference type="Proteomes" id="UP000318878">
    <property type="component" value="Unassembled WGS sequence"/>
</dbReference>
<name>A0A5C5V9B6_9BACT</name>
<proteinExistence type="predicted"/>
<evidence type="ECO:0000313" key="3">
    <source>
        <dbReference type="Proteomes" id="UP000318878"/>
    </source>
</evidence>
<dbReference type="Gene3D" id="3.30.1460.30">
    <property type="entry name" value="YgaC/TfoX-N like chaperone"/>
    <property type="match status" value="1"/>
</dbReference>
<dbReference type="Pfam" id="PF04993">
    <property type="entry name" value="TfoX_N"/>
    <property type="match status" value="1"/>
</dbReference>
<dbReference type="SUPFAM" id="SSF159894">
    <property type="entry name" value="YgaC/TfoX-N like"/>
    <property type="match status" value="1"/>
</dbReference>
<dbReference type="EMBL" id="SJPF01000002">
    <property type="protein sequence ID" value="TWT34459.1"/>
    <property type="molecule type" value="Genomic_DNA"/>
</dbReference>
<organism evidence="2 3">
    <name type="scientific">Blastopirellula retiformator</name>
    <dbReference type="NCBI Taxonomy" id="2527970"/>
    <lineage>
        <taxon>Bacteria</taxon>
        <taxon>Pseudomonadati</taxon>
        <taxon>Planctomycetota</taxon>
        <taxon>Planctomycetia</taxon>
        <taxon>Pirellulales</taxon>
        <taxon>Pirellulaceae</taxon>
        <taxon>Blastopirellula</taxon>
    </lineage>
</organism>
<dbReference type="OrthoDB" id="214902at2"/>
<dbReference type="InterPro" id="IPR007076">
    <property type="entry name" value="TfoX_N"/>
</dbReference>
<dbReference type="AlphaFoldDB" id="A0A5C5V9B6"/>
<dbReference type="RefSeq" id="WP_146430730.1">
    <property type="nucleotide sequence ID" value="NZ_SJPF01000002.1"/>
</dbReference>
<comment type="caution">
    <text evidence="2">The sequence shown here is derived from an EMBL/GenBank/DDBJ whole genome shotgun (WGS) entry which is preliminary data.</text>
</comment>
<accession>A0A5C5V9B6</accession>
<keyword evidence="3" id="KW-1185">Reference proteome</keyword>
<gene>
    <name evidence="2" type="ORF">Enr8_18680</name>
</gene>
<evidence type="ECO:0000259" key="1">
    <source>
        <dbReference type="Pfam" id="PF04993"/>
    </source>
</evidence>
<reference evidence="2 3" key="1">
    <citation type="submission" date="2019-02" db="EMBL/GenBank/DDBJ databases">
        <title>Deep-cultivation of Planctomycetes and their phenomic and genomic characterization uncovers novel biology.</title>
        <authorList>
            <person name="Wiegand S."/>
            <person name="Jogler M."/>
            <person name="Boedeker C."/>
            <person name="Pinto D."/>
            <person name="Vollmers J."/>
            <person name="Rivas-Marin E."/>
            <person name="Kohn T."/>
            <person name="Peeters S.H."/>
            <person name="Heuer A."/>
            <person name="Rast P."/>
            <person name="Oberbeckmann S."/>
            <person name="Bunk B."/>
            <person name="Jeske O."/>
            <person name="Meyerdierks A."/>
            <person name="Storesund J.E."/>
            <person name="Kallscheuer N."/>
            <person name="Luecker S."/>
            <person name="Lage O.M."/>
            <person name="Pohl T."/>
            <person name="Merkel B.J."/>
            <person name="Hornburger P."/>
            <person name="Mueller R.-W."/>
            <person name="Bruemmer F."/>
            <person name="Labrenz M."/>
            <person name="Spormann A.M."/>
            <person name="Op Den Camp H."/>
            <person name="Overmann J."/>
            <person name="Amann R."/>
            <person name="Jetten M.S.M."/>
            <person name="Mascher T."/>
            <person name="Medema M.H."/>
            <person name="Devos D.P."/>
            <person name="Kaster A.-K."/>
            <person name="Ovreas L."/>
            <person name="Rohde M."/>
            <person name="Galperin M.Y."/>
            <person name="Jogler C."/>
        </authorList>
    </citation>
    <scope>NUCLEOTIDE SEQUENCE [LARGE SCALE GENOMIC DNA]</scope>
    <source>
        <strain evidence="2 3">Enr8</strain>
    </source>
</reference>
<feature type="domain" description="TfoX N-terminal" evidence="1">
    <location>
        <begin position="20"/>
        <end position="102"/>
    </location>
</feature>
<protein>
    <recommendedName>
        <fullName evidence="1">TfoX N-terminal domain-containing protein</fullName>
    </recommendedName>
</protein>